<evidence type="ECO:0000256" key="1">
    <source>
        <dbReference type="ARBA" id="ARBA00022500"/>
    </source>
</evidence>
<dbReference type="InterPro" id="IPR050992">
    <property type="entry name" value="CheZ_family_phosphatases"/>
</dbReference>
<name>A0A6P1MJW7_9FIRM</name>
<evidence type="ECO:0000313" key="5">
    <source>
        <dbReference type="Proteomes" id="UP000463883"/>
    </source>
</evidence>
<dbReference type="KEGG" id="amic:Ami3637_05550"/>
<accession>A0A6P1MJW7</accession>
<organism evidence="4 5">
    <name type="scientific">Aminipila terrae</name>
    <dbReference type="NCBI Taxonomy" id="2697030"/>
    <lineage>
        <taxon>Bacteria</taxon>
        <taxon>Bacillati</taxon>
        <taxon>Bacillota</taxon>
        <taxon>Clostridia</taxon>
        <taxon>Peptostreptococcales</taxon>
        <taxon>Anaerovoracaceae</taxon>
        <taxon>Aminipila</taxon>
    </lineage>
</organism>
<dbReference type="CDD" id="cd17909">
    <property type="entry name" value="CheC_ClassI"/>
    <property type="match status" value="1"/>
</dbReference>
<feature type="domain" description="CheC-like protein" evidence="3">
    <location>
        <begin position="111"/>
        <end position="148"/>
    </location>
</feature>
<dbReference type="InterPro" id="IPR007597">
    <property type="entry name" value="CheC"/>
</dbReference>
<protein>
    <submittedName>
        <fullName evidence="4">Chemotaxis protein CheC</fullName>
    </submittedName>
</protein>
<dbReference type="EMBL" id="CP047591">
    <property type="protein sequence ID" value="QHI71926.1"/>
    <property type="molecule type" value="Genomic_DNA"/>
</dbReference>
<dbReference type="PANTHER" id="PTHR43693">
    <property type="entry name" value="PROTEIN PHOSPHATASE CHEZ"/>
    <property type="match status" value="1"/>
</dbReference>
<dbReference type="GO" id="GO:0016787">
    <property type="term" value="F:hydrolase activity"/>
    <property type="evidence" value="ECO:0007669"/>
    <property type="project" value="UniProtKB-KW"/>
</dbReference>
<keyword evidence="2" id="KW-0378">Hydrolase</keyword>
<dbReference type="InterPro" id="IPR028976">
    <property type="entry name" value="CheC-like_sf"/>
</dbReference>
<gene>
    <name evidence="4" type="ORF">Ami3637_05550</name>
</gene>
<feature type="domain" description="CheC-like protein" evidence="3">
    <location>
        <begin position="12"/>
        <end position="49"/>
    </location>
</feature>
<dbReference type="PANTHER" id="PTHR43693:SF1">
    <property type="entry name" value="PROTEIN PHOSPHATASE CHEZ"/>
    <property type="match status" value="1"/>
</dbReference>
<dbReference type="Gene3D" id="3.40.1550.10">
    <property type="entry name" value="CheC-like"/>
    <property type="match status" value="1"/>
</dbReference>
<evidence type="ECO:0000256" key="2">
    <source>
        <dbReference type="ARBA" id="ARBA00022801"/>
    </source>
</evidence>
<evidence type="ECO:0000313" key="4">
    <source>
        <dbReference type="EMBL" id="QHI71926.1"/>
    </source>
</evidence>
<dbReference type="Pfam" id="PF04509">
    <property type="entry name" value="CheC"/>
    <property type="match status" value="2"/>
</dbReference>
<keyword evidence="5" id="KW-1185">Reference proteome</keyword>
<dbReference type="RefSeq" id="WP_162361696.1">
    <property type="nucleotide sequence ID" value="NZ_CP047591.1"/>
</dbReference>
<dbReference type="SUPFAM" id="SSF103039">
    <property type="entry name" value="CheC-like"/>
    <property type="match status" value="1"/>
</dbReference>
<proteinExistence type="predicted"/>
<dbReference type="GO" id="GO:0006935">
    <property type="term" value="P:chemotaxis"/>
    <property type="evidence" value="ECO:0007669"/>
    <property type="project" value="UniProtKB-KW"/>
</dbReference>
<dbReference type="AlphaFoldDB" id="A0A6P1MJW7"/>
<reference evidence="4 5" key="1">
    <citation type="submission" date="2020-01" db="EMBL/GenBank/DDBJ databases">
        <title>Genomic analysis of Aminipila sp. CBA3637.</title>
        <authorList>
            <person name="Kim Y.B."/>
            <person name="Roh S.W."/>
        </authorList>
    </citation>
    <scope>NUCLEOTIDE SEQUENCE [LARGE SCALE GENOMIC DNA]</scope>
    <source>
        <strain evidence="4 5">CBA3637</strain>
    </source>
</reference>
<dbReference type="Proteomes" id="UP000463883">
    <property type="component" value="Chromosome"/>
</dbReference>
<evidence type="ECO:0000259" key="3">
    <source>
        <dbReference type="Pfam" id="PF04509"/>
    </source>
</evidence>
<keyword evidence="1" id="KW-0145">Chemotaxis</keyword>
<sequence length="208" mass="22341">MGIKSYDDLDSMQLDALREIGNIGAGNAATALSATIGKPVNIDVPTVKILDINEAVEALGGAEKIVAGILVKLEEGIHGAMMSIQTLDVINLMLDSLLGTTVEGYEELDEMQISAVCEIANILMGSYINAISDMTEMAVNLSVPAISINMMGALITVPMATYCYEAEKIMMIEGKFSFDGIMHKHNLLLIPDVDSLTRVLTRLGVYNE</sequence>